<dbReference type="PROSITE" id="PS51217">
    <property type="entry name" value="UVRD_HELICASE_CTER"/>
    <property type="match status" value="1"/>
</dbReference>
<keyword evidence="12" id="KW-1185">Reference proteome</keyword>
<dbReference type="PANTHER" id="PTHR30591:SF1">
    <property type="entry name" value="RECBCD ENZYME SUBUNIT RECC"/>
    <property type="match status" value="1"/>
</dbReference>
<dbReference type="Pfam" id="PF12705">
    <property type="entry name" value="PDDEXK_1"/>
    <property type="match status" value="1"/>
</dbReference>
<dbReference type="GO" id="GO:0006310">
    <property type="term" value="P:DNA recombination"/>
    <property type="evidence" value="ECO:0007669"/>
    <property type="project" value="TreeGrafter"/>
</dbReference>
<keyword evidence="5" id="KW-0347">Helicase</keyword>
<evidence type="ECO:0000256" key="5">
    <source>
        <dbReference type="ARBA" id="ARBA00022806"/>
    </source>
</evidence>
<dbReference type="GO" id="GO:0004386">
    <property type="term" value="F:helicase activity"/>
    <property type="evidence" value="ECO:0007669"/>
    <property type="project" value="UniProtKB-KW"/>
</dbReference>
<evidence type="ECO:0000256" key="1">
    <source>
        <dbReference type="ARBA" id="ARBA00022722"/>
    </source>
</evidence>
<keyword evidence="6" id="KW-0269">Exonuclease</keyword>
<dbReference type="SUPFAM" id="SSF52540">
    <property type="entry name" value="P-loop containing nucleoside triphosphate hydrolases"/>
    <property type="match status" value="1"/>
</dbReference>
<feature type="domain" description="UvrD-like helicase C-terminal" evidence="10">
    <location>
        <begin position="280"/>
        <end position="568"/>
    </location>
</feature>
<protein>
    <recommendedName>
        <fullName evidence="10">UvrD-like helicase C-terminal domain-containing protein</fullName>
    </recommendedName>
</protein>
<evidence type="ECO:0000259" key="10">
    <source>
        <dbReference type="PROSITE" id="PS51217"/>
    </source>
</evidence>
<comment type="caution">
    <text evidence="11">The sequence shown here is derived from an EMBL/GenBank/DDBJ whole genome shotgun (WGS) entry which is preliminary data.</text>
</comment>
<dbReference type="GO" id="GO:0005524">
    <property type="term" value="F:ATP binding"/>
    <property type="evidence" value="ECO:0007669"/>
    <property type="project" value="UniProtKB-KW"/>
</dbReference>
<dbReference type="RefSeq" id="WP_162369261.1">
    <property type="nucleotide sequence ID" value="NZ_JAAEEH010000003.1"/>
</dbReference>
<reference evidence="11 12" key="1">
    <citation type="submission" date="2020-01" db="EMBL/GenBank/DDBJ databases">
        <title>Anaeroalcalibacter tamaniensis gen. nov., sp. nov., moderately halophilic strictly anaerobic fermenter bacterium from mud volcano of Taman peninsula.</title>
        <authorList>
            <person name="Frolova A."/>
            <person name="Merkel A.Y."/>
            <person name="Slobodkin A.I."/>
        </authorList>
    </citation>
    <scope>NUCLEOTIDE SEQUENCE [LARGE SCALE GENOMIC DNA]</scope>
    <source>
        <strain evidence="11 12">F-3ap</strain>
    </source>
</reference>
<evidence type="ECO:0000256" key="6">
    <source>
        <dbReference type="ARBA" id="ARBA00022839"/>
    </source>
</evidence>
<dbReference type="GO" id="GO:0004527">
    <property type="term" value="F:exonuclease activity"/>
    <property type="evidence" value="ECO:0007669"/>
    <property type="project" value="UniProtKB-KW"/>
</dbReference>
<sequence>MSFQWIVGRAGSGKTRRMYGEVVRKSLEAADRTFLVLVPEQFTLETQKELVALHPSKGLLNIEVLSFQRLAFRLYDGLGTGERKILQETGKGMVIRRLLGEEGYLQLPSLVEKRGYLDKMCDLLDEFQQYGVAPQDLEAVLEEGVDKVLGDKLRDAGRLYARYRSYMEEHYLTLESILDLLPEAVEKADWMEKAEIHLDGFHGFNPSQTKVLEAALRKVSHASISLLVDPELVEGRGEPEDGSGELFQESLETWRSVEALLHTLGVDRLPTIRLEVEEGKRFRSKALVHLEKNLFRYPYAKFAGKPAGIHLGYGAHMRMEVRAMADTLSRLLQEKGLRYRDVAVLCTDLEGYKPVIRRTFEQYGIAVFMDQKSRVLEHPFFRFLFSSLDVVIRDFRYEDVFAAVKTGYLPLDQAAGDRLENYALAWGIKGRRKWSVPFHKPVPYEGPGEDLALERLEGSRAQLWEAYRSLGESLAGSRKVRGKAEALFRWMAWLGLEERLGEEARDLEAKGRLEEALFYKRIWPAALELLDQMVEILGGEGVGNQGFADLLEAGASRVELGLIPPGLDQVVVGDLERTRIKEVKVLFVLGLNEGKVPKGDRPPGYLTDQEKAVLKGRDVVLAPDRKQMLIRDQLNIYGGFCRAGERLYASFAQADLEGKALRPAPLANNLRKMFPQARVTDFAKAYEGRFVVNRPLPTMMHWLSMLRDNRSGSFATQAKAFHAWMSGQEAYAPLMEKALQGMAHENREAPLDGRISGLLYGPALVNSVSRLEQFAGCPFSHFVKYGLQARERSLYGVAPPDMGNLFHKALEILVRELMEEGRDLCGLDPEQRDLRVEEAVRKALDAEVRDVFRSTFRTGYLVKRLTRILKKSVWAMQVQLGKGDFRPYKAEYRFGGGKDLPPSLQVPLSNRTVMRLQGIVDRVDISQEGDRCWLSVVDYKSGSRDLDLTALYHGLQLQLFVYLRALLEIESLERTQEVLPAGVWYCQIQDPMLKMEGEPTEETLRQETEKAFKLKGLVLEEEEVYRRYERDMGSRSTVIPVSLNKDGRVSAAASTATLEEFAAILEYVGGKVKELGDGIVEGNIAIVPYKYQERKACDYCAYAGICQFDEGLRENAYKLIKKSEKEQVMLDMKNKNEQ</sequence>
<dbReference type="Proteomes" id="UP000461585">
    <property type="component" value="Unassembled WGS sequence"/>
</dbReference>
<evidence type="ECO:0000256" key="4">
    <source>
        <dbReference type="ARBA" id="ARBA00022801"/>
    </source>
</evidence>
<dbReference type="Pfam" id="PF21445">
    <property type="entry name" value="ADDB_N"/>
    <property type="match status" value="1"/>
</dbReference>
<name>A0A7X5HTT3_9FIRM</name>
<evidence type="ECO:0000313" key="11">
    <source>
        <dbReference type="EMBL" id="NDL66532.1"/>
    </source>
</evidence>
<dbReference type="InterPro" id="IPR027417">
    <property type="entry name" value="P-loop_NTPase"/>
</dbReference>
<dbReference type="EMBL" id="JAAEEH010000003">
    <property type="protein sequence ID" value="NDL66532.1"/>
    <property type="molecule type" value="Genomic_DNA"/>
</dbReference>
<evidence type="ECO:0000313" key="12">
    <source>
        <dbReference type="Proteomes" id="UP000461585"/>
    </source>
</evidence>
<dbReference type="PANTHER" id="PTHR30591">
    <property type="entry name" value="RECBCD ENZYME SUBUNIT RECC"/>
    <property type="match status" value="1"/>
</dbReference>
<keyword evidence="2" id="KW-0547">Nucleotide-binding</keyword>
<dbReference type="InterPro" id="IPR049035">
    <property type="entry name" value="ADDB_N"/>
</dbReference>
<dbReference type="InterPro" id="IPR011604">
    <property type="entry name" value="PDDEXK-like_dom_sf"/>
</dbReference>
<evidence type="ECO:0000256" key="7">
    <source>
        <dbReference type="ARBA" id="ARBA00022840"/>
    </source>
</evidence>
<gene>
    <name evidence="11" type="ORF">GXN74_02055</name>
</gene>
<dbReference type="InterPro" id="IPR014017">
    <property type="entry name" value="DNA_helicase_UvrD-like_C"/>
</dbReference>
<dbReference type="InterPro" id="IPR038726">
    <property type="entry name" value="PDDEXK_AddAB-type"/>
</dbReference>
<proteinExistence type="predicted"/>
<keyword evidence="3" id="KW-0227">DNA damage</keyword>
<evidence type="ECO:0000256" key="2">
    <source>
        <dbReference type="ARBA" id="ARBA00022741"/>
    </source>
</evidence>
<evidence type="ECO:0000256" key="9">
    <source>
        <dbReference type="ARBA" id="ARBA00023204"/>
    </source>
</evidence>
<dbReference type="Gene3D" id="3.40.50.300">
    <property type="entry name" value="P-loop containing nucleotide triphosphate hydrolases"/>
    <property type="match status" value="4"/>
</dbReference>
<dbReference type="GO" id="GO:0006281">
    <property type="term" value="P:DNA repair"/>
    <property type="evidence" value="ECO:0007669"/>
    <property type="project" value="UniProtKB-KW"/>
</dbReference>
<keyword evidence="1" id="KW-0540">Nuclease</keyword>
<keyword evidence="7" id="KW-0067">ATP-binding</keyword>
<evidence type="ECO:0000256" key="8">
    <source>
        <dbReference type="ARBA" id="ARBA00023125"/>
    </source>
</evidence>
<dbReference type="Gene3D" id="3.90.320.10">
    <property type="match status" value="1"/>
</dbReference>
<dbReference type="AlphaFoldDB" id="A0A7X5HTT3"/>
<evidence type="ECO:0000256" key="3">
    <source>
        <dbReference type="ARBA" id="ARBA00022763"/>
    </source>
</evidence>
<dbReference type="GO" id="GO:0003677">
    <property type="term" value="F:DNA binding"/>
    <property type="evidence" value="ECO:0007669"/>
    <property type="project" value="UniProtKB-KW"/>
</dbReference>
<organism evidence="11 12">
    <name type="scientific">Anaerotalea alkaliphila</name>
    <dbReference type="NCBI Taxonomy" id="2662126"/>
    <lineage>
        <taxon>Bacteria</taxon>
        <taxon>Bacillati</taxon>
        <taxon>Bacillota</taxon>
        <taxon>Clostridia</taxon>
        <taxon>Eubacteriales</taxon>
        <taxon>Anaerotalea</taxon>
    </lineage>
</organism>
<keyword evidence="4" id="KW-0378">Hydrolase</keyword>
<keyword evidence="9" id="KW-0234">DNA repair</keyword>
<keyword evidence="8" id="KW-0238">DNA-binding</keyword>
<accession>A0A7X5HTT3</accession>